<dbReference type="InterPro" id="IPR050103">
    <property type="entry name" value="Class-III_PLP-dep_AT"/>
</dbReference>
<dbReference type="PROSITE" id="PS00600">
    <property type="entry name" value="AA_TRANSFER_CLASS_3"/>
    <property type="match status" value="1"/>
</dbReference>
<dbReference type="InterPro" id="IPR015421">
    <property type="entry name" value="PyrdxlP-dep_Trfase_major"/>
</dbReference>
<dbReference type="GO" id="GO:0008483">
    <property type="term" value="F:transaminase activity"/>
    <property type="evidence" value="ECO:0007669"/>
    <property type="project" value="UniProtKB-KW"/>
</dbReference>
<dbReference type="RefSeq" id="WP_119305523.1">
    <property type="nucleotide sequence ID" value="NZ_AP014608.1"/>
</dbReference>
<keyword evidence="2" id="KW-0032">Aminotransferase</keyword>
<comment type="cofactor">
    <cofactor evidence="1">
        <name>pyridoxal 5'-phosphate</name>
        <dbReference type="ChEBI" id="CHEBI:597326"/>
    </cofactor>
</comment>
<keyword evidence="7" id="KW-1185">Reference proteome</keyword>
<organism evidence="6 7">
    <name type="scientific">Blattabacterium cuenoti STAT</name>
    <dbReference type="NCBI Taxonomy" id="1457030"/>
    <lineage>
        <taxon>Bacteria</taxon>
        <taxon>Pseudomonadati</taxon>
        <taxon>Bacteroidota</taxon>
        <taxon>Flavobacteriia</taxon>
        <taxon>Flavobacteriales</taxon>
        <taxon>Blattabacteriaceae</taxon>
        <taxon>Blattabacterium</taxon>
    </lineage>
</organism>
<proteinExistence type="inferred from homology"/>
<reference evidence="6 7" key="1">
    <citation type="submission" date="2014-06" db="EMBL/GenBank/DDBJ databases">
        <title>Genome sequence of the intracellular symbiont Blattabacterium cuenoti, strain STAT from the wood feeding cockroach Salganea taiwanensis taiwanensis.</title>
        <authorList>
            <person name="Kinjo Y."/>
            <person name="Ohkuma M."/>
            <person name="Tokuda G."/>
        </authorList>
    </citation>
    <scope>NUCLEOTIDE SEQUENCE [LARGE SCALE GENOMIC DNA]</scope>
    <source>
        <strain evidence="6 7">STAT</strain>
    </source>
</reference>
<dbReference type="InterPro" id="IPR015422">
    <property type="entry name" value="PyrdxlP-dep_Trfase_small"/>
</dbReference>
<evidence type="ECO:0000313" key="6">
    <source>
        <dbReference type="EMBL" id="BBA17258.1"/>
    </source>
</evidence>
<protein>
    <submittedName>
        <fullName evidence="6">Acetylornithine transaminase</fullName>
    </submittedName>
</protein>
<comment type="similarity">
    <text evidence="5">Belongs to the class-III pyridoxal-phosphate-dependent aminotransferase family.</text>
</comment>
<dbReference type="FunFam" id="3.40.640.10:FF:000004">
    <property type="entry name" value="Acetylornithine aminotransferase"/>
    <property type="match status" value="1"/>
</dbReference>
<evidence type="ECO:0000256" key="1">
    <source>
        <dbReference type="ARBA" id="ARBA00001933"/>
    </source>
</evidence>
<name>A0A224AKD1_9FLAO</name>
<dbReference type="InterPro" id="IPR049704">
    <property type="entry name" value="Aminotrans_3_PPA_site"/>
</dbReference>
<dbReference type="Gene3D" id="3.90.1150.10">
    <property type="entry name" value="Aspartate Aminotransferase, domain 1"/>
    <property type="match status" value="1"/>
</dbReference>
<evidence type="ECO:0000256" key="4">
    <source>
        <dbReference type="ARBA" id="ARBA00022898"/>
    </source>
</evidence>
<dbReference type="InterPro" id="IPR005814">
    <property type="entry name" value="Aminotrans_3"/>
</dbReference>
<dbReference type="Gene3D" id="3.40.640.10">
    <property type="entry name" value="Type I PLP-dependent aspartate aminotransferase-like (Major domain)"/>
    <property type="match status" value="1"/>
</dbReference>
<evidence type="ECO:0000256" key="2">
    <source>
        <dbReference type="ARBA" id="ARBA00022576"/>
    </source>
</evidence>
<accession>A0A224AKD1</accession>
<evidence type="ECO:0000313" key="7">
    <source>
        <dbReference type="Proteomes" id="UP000263619"/>
    </source>
</evidence>
<dbReference type="CDD" id="cd00610">
    <property type="entry name" value="OAT_like"/>
    <property type="match status" value="1"/>
</dbReference>
<dbReference type="Proteomes" id="UP000263619">
    <property type="component" value="Chromosome"/>
</dbReference>
<gene>
    <name evidence="6" type="primary">argD</name>
    <name evidence="6" type="ORF">STAT_330</name>
</gene>
<dbReference type="GO" id="GO:0042802">
    <property type="term" value="F:identical protein binding"/>
    <property type="evidence" value="ECO:0007669"/>
    <property type="project" value="TreeGrafter"/>
</dbReference>
<dbReference type="PANTHER" id="PTHR11986">
    <property type="entry name" value="AMINOTRANSFERASE CLASS III"/>
    <property type="match status" value="1"/>
</dbReference>
<dbReference type="Pfam" id="PF00202">
    <property type="entry name" value="Aminotran_3"/>
    <property type="match status" value="1"/>
</dbReference>
<keyword evidence="3" id="KW-0808">Transferase</keyword>
<dbReference type="EMBL" id="AP014608">
    <property type="protein sequence ID" value="BBA17258.1"/>
    <property type="molecule type" value="Genomic_DNA"/>
</dbReference>
<dbReference type="SUPFAM" id="SSF53383">
    <property type="entry name" value="PLP-dependent transferases"/>
    <property type="match status" value="1"/>
</dbReference>
<dbReference type="PIRSF" id="PIRSF000521">
    <property type="entry name" value="Transaminase_4ab_Lys_Orn"/>
    <property type="match status" value="1"/>
</dbReference>
<dbReference type="AlphaFoldDB" id="A0A224AKD1"/>
<dbReference type="GO" id="GO:0030170">
    <property type="term" value="F:pyridoxal phosphate binding"/>
    <property type="evidence" value="ECO:0007669"/>
    <property type="project" value="InterPro"/>
</dbReference>
<dbReference type="InterPro" id="IPR015424">
    <property type="entry name" value="PyrdxlP-dep_Trfase"/>
</dbReference>
<sequence>MKLFDVYPILDIELIKSEGSYVFDVQGNMYLDFYGGHAVISVGHSHPYYVKTLIEQIHKISYYSNSVYISQKKKLASLLGNISGYEDYSLFICNSGTESNENALKIASFHTGKKKVIAFKGSFHGRTSGSLSITDNYKLISPFNTQHETIFIKYQDFDSLEEKLRKKDICAIITEGIQGVSGIIDPGLDFFYKIQNFCKKYNTILIIDEVQSGYGRTGSFFSHQLYPIKPDLITVAKGMGNGFPIGGVLIHPKFKPYYGMLGTTFGGNHLACTAGIAVLEIIKEEKLIENAKKMGEIILKELSVIPEIKKIRGRGLMIGVEFDFPVMDLKNVLVYKEKVFVGVSNNPYVLRLLPSLNIDENHIKLFLKKLKNALSYLYGKNGKK</sequence>
<keyword evidence="4 5" id="KW-0663">Pyridoxal phosphate</keyword>
<evidence type="ECO:0000256" key="5">
    <source>
        <dbReference type="RuleBase" id="RU003560"/>
    </source>
</evidence>
<dbReference type="PANTHER" id="PTHR11986:SF79">
    <property type="entry name" value="ACETYLORNITHINE AMINOTRANSFERASE, MITOCHONDRIAL"/>
    <property type="match status" value="1"/>
</dbReference>
<dbReference type="OrthoDB" id="9801052at2"/>
<evidence type="ECO:0000256" key="3">
    <source>
        <dbReference type="ARBA" id="ARBA00022679"/>
    </source>
</evidence>